<evidence type="ECO:0000313" key="8">
    <source>
        <dbReference type="EMBL" id="CAG8554009.1"/>
    </source>
</evidence>
<keyword evidence="4 5" id="KW-0408">Iron</keyword>
<dbReference type="OrthoDB" id="6614653at2759"/>
<reference evidence="8" key="1">
    <citation type="submission" date="2021-06" db="EMBL/GenBank/DDBJ databases">
        <authorList>
            <person name="Kallberg Y."/>
            <person name="Tangrot J."/>
            <person name="Rosling A."/>
        </authorList>
    </citation>
    <scope>NUCLEOTIDE SEQUENCE</scope>
    <source>
        <strain evidence="8">IA702</strain>
    </source>
</reference>
<evidence type="ECO:0000313" key="9">
    <source>
        <dbReference type="Proteomes" id="UP000789572"/>
    </source>
</evidence>
<comment type="caution">
    <text evidence="8">The sequence shown here is derived from an EMBL/GenBank/DDBJ whole genome shotgun (WGS) entry which is preliminary data.</text>
</comment>
<feature type="binding site" evidence="5">
    <location>
        <position position="314"/>
    </location>
    <ligand>
        <name>Fe cation</name>
        <dbReference type="ChEBI" id="CHEBI:24875"/>
        <note>catalytic</note>
    </ligand>
</feature>
<evidence type="ECO:0000256" key="1">
    <source>
        <dbReference type="ARBA" id="ARBA00022723"/>
    </source>
</evidence>
<dbReference type="Proteomes" id="UP000789572">
    <property type="component" value="Unassembled WGS sequence"/>
</dbReference>
<feature type="compositionally biased region" description="Polar residues" evidence="6">
    <location>
        <begin position="206"/>
        <end position="217"/>
    </location>
</feature>
<feature type="domain" description="Alpha-ketoglutarate-dependent dioxygenase AlkB-like" evidence="7">
    <location>
        <begin position="223"/>
        <end position="393"/>
    </location>
</feature>
<sequence>MNPTKQYKSKRQEKLARKQLQSRLDKSSFATKTAFRDAERNFKSRCPPPDFTNVIDFYNTENCNEEIRREIVEVELSCDLGNENNLFFEKSQKAYLIKSIPGFIFIRNAFPPSTQKRIIECCLRDVAKYPNIGNLDVHYILPKDGLWSLHERIFKKELDPDDEECRVPLKAHADALDTLSSQYPASSNNDVSSDSESSLPISDISTTASASPQSTRKPSPLPSPILPPDKLVRKLRWMTVGYQYDWPTKIYHFDRRFPVPSIIAGLSNAVVKAIEGVGIPDGGFVNEYKASDWKAEAGLVNYYQLKDNLMAHVDKSEVNMDAPLVSFSFGHACIFLIGGSTKDTPPKAMYLRSGVPRILEGTLPFYLEKDGADPSWDVFADYMSQTRININIRQVFNINN</sequence>
<dbReference type="InterPro" id="IPR004574">
    <property type="entry name" value="Alkb"/>
</dbReference>
<feature type="region of interest" description="Disordered" evidence="6">
    <location>
        <begin position="181"/>
        <end position="227"/>
    </location>
</feature>
<dbReference type="Gene3D" id="2.60.120.590">
    <property type="entry name" value="Alpha-ketoglutarate-dependent dioxygenase AlkB-like"/>
    <property type="match status" value="1"/>
</dbReference>
<name>A0A9N9B7B9_9GLOM</name>
<dbReference type="AlphaFoldDB" id="A0A9N9B7B9"/>
<dbReference type="GO" id="GO:0005737">
    <property type="term" value="C:cytoplasm"/>
    <property type="evidence" value="ECO:0007669"/>
    <property type="project" value="TreeGrafter"/>
</dbReference>
<keyword evidence="2" id="KW-0223">Dioxygenase</keyword>
<gene>
    <name evidence="8" type="ORF">POCULU_LOCUS5169</name>
</gene>
<organism evidence="8 9">
    <name type="scientific">Paraglomus occultum</name>
    <dbReference type="NCBI Taxonomy" id="144539"/>
    <lineage>
        <taxon>Eukaryota</taxon>
        <taxon>Fungi</taxon>
        <taxon>Fungi incertae sedis</taxon>
        <taxon>Mucoromycota</taxon>
        <taxon>Glomeromycotina</taxon>
        <taxon>Glomeromycetes</taxon>
        <taxon>Paraglomerales</taxon>
        <taxon>Paraglomeraceae</taxon>
        <taxon>Paraglomus</taxon>
    </lineage>
</organism>
<dbReference type="Pfam" id="PF13532">
    <property type="entry name" value="2OG-FeII_Oxy_2"/>
    <property type="match status" value="1"/>
</dbReference>
<evidence type="ECO:0000256" key="5">
    <source>
        <dbReference type="PIRSR" id="PIRSR604574-2"/>
    </source>
</evidence>
<evidence type="ECO:0000256" key="6">
    <source>
        <dbReference type="SAM" id="MobiDB-lite"/>
    </source>
</evidence>
<evidence type="ECO:0000256" key="4">
    <source>
        <dbReference type="ARBA" id="ARBA00023004"/>
    </source>
</evidence>
<evidence type="ECO:0000256" key="3">
    <source>
        <dbReference type="ARBA" id="ARBA00023002"/>
    </source>
</evidence>
<dbReference type="SUPFAM" id="SSF51197">
    <property type="entry name" value="Clavaminate synthase-like"/>
    <property type="match status" value="1"/>
</dbReference>
<dbReference type="GO" id="GO:0005634">
    <property type="term" value="C:nucleus"/>
    <property type="evidence" value="ECO:0007669"/>
    <property type="project" value="TreeGrafter"/>
</dbReference>
<dbReference type="GO" id="GO:0051213">
    <property type="term" value="F:dioxygenase activity"/>
    <property type="evidence" value="ECO:0007669"/>
    <property type="project" value="UniProtKB-KW"/>
</dbReference>
<keyword evidence="9" id="KW-1185">Reference proteome</keyword>
<proteinExistence type="predicted"/>
<evidence type="ECO:0000256" key="2">
    <source>
        <dbReference type="ARBA" id="ARBA00022964"/>
    </source>
</evidence>
<dbReference type="PANTHER" id="PTHR16557">
    <property type="entry name" value="ALKYLATED DNA REPAIR PROTEIN ALKB-RELATED"/>
    <property type="match status" value="1"/>
</dbReference>
<dbReference type="GO" id="GO:0046872">
    <property type="term" value="F:metal ion binding"/>
    <property type="evidence" value="ECO:0007669"/>
    <property type="project" value="UniProtKB-KW"/>
</dbReference>
<feature type="compositionally biased region" description="Low complexity" evidence="6">
    <location>
        <begin position="186"/>
        <end position="205"/>
    </location>
</feature>
<dbReference type="PANTHER" id="PTHR16557:SF2">
    <property type="entry name" value="NUCLEIC ACID DIOXYGENASE ALKBH1"/>
    <property type="match status" value="1"/>
</dbReference>
<keyword evidence="1 5" id="KW-0479">Metal-binding</keyword>
<dbReference type="InterPro" id="IPR027450">
    <property type="entry name" value="AlkB-like"/>
</dbReference>
<dbReference type="InterPro" id="IPR037151">
    <property type="entry name" value="AlkB-like_sf"/>
</dbReference>
<accession>A0A9N9B7B9</accession>
<evidence type="ECO:0000259" key="7">
    <source>
        <dbReference type="Pfam" id="PF13532"/>
    </source>
</evidence>
<keyword evidence="3" id="KW-0560">Oxidoreductase</keyword>
<comment type="cofactor">
    <cofactor evidence="5">
        <name>Fe(2+)</name>
        <dbReference type="ChEBI" id="CHEBI:29033"/>
    </cofactor>
    <text evidence="5">Binds 1 Fe(2+) ion per subunit.</text>
</comment>
<protein>
    <submittedName>
        <fullName evidence="8">10479_t:CDS:1</fullName>
    </submittedName>
</protein>
<dbReference type="EMBL" id="CAJVPJ010000752">
    <property type="protein sequence ID" value="CAG8554009.1"/>
    <property type="molecule type" value="Genomic_DNA"/>
</dbReference>
<feature type="binding site" evidence="5">
    <location>
        <position position="312"/>
    </location>
    <ligand>
        <name>Fe cation</name>
        <dbReference type="ChEBI" id="CHEBI:24875"/>
        <note>catalytic</note>
    </ligand>
</feature>